<dbReference type="AlphaFoldDB" id="A0A6V6Z9C2"/>
<keyword evidence="1" id="KW-0472">Membrane</keyword>
<sequence>MAWYKTRKKIFYVPGMISLVLIPLICIIYFFKTDSFKVYGVIQLGMPNKGDFEKYKVPTLRNYKVFNFSKSELSERKNLNEMKLYLRKLIANKDTVNGIKVHYDSKTDYDVFIRTIDIANIEKAPTWAIEGDDIYILASRNTPKKVKKESISHRMNCGTMAVMAERAYWEQKNKKDEEARIFEASFFKGKWISISLGYLGIAFINIFALVKFNKNKYYHQKRYI</sequence>
<feature type="transmembrane region" description="Helical" evidence="1">
    <location>
        <begin position="191"/>
        <end position="212"/>
    </location>
</feature>
<keyword evidence="3" id="KW-1185">Reference proteome</keyword>
<protein>
    <submittedName>
        <fullName evidence="2">Uncharacterized protein</fullName>
    </submittedName>
</protein>
<gene>
    <name evidence="2" type="ORF">FLACHUCJ7_03341</name>
</gene>
<proteinExistence type="predicted"/>
<organism evidence="2 3">
    <name type="scientific">Flavobacterium chungangense</name>
    <dbReference type="NCBI Taxonomy" id="554283"/>
    <lineage>
        <taxon>Bacteria</taxon>
        <taxon>Pseudomonadati</taxon>
        <taxon>Bacteroidota</taxon>
        <taxon>Flavobacteriia</taxon>
        <taxon>Flavobacteriales</taxon>
        <taxon>Flavobacteriaceae</taxon>
        <taxon>Flavobacterium</taxon>
    </lineage>
</organism>
<evidence type="ECO:0000256" key="1">
    <source>
        <dbReference type="SAM" id="Phobius"/>
    </source>
</evidence>
<name>A0A6V6Z9C2_9FLAO</name>
<dbReference type="EMBL" id="CAIJDO010000195">
    <property type="protein sequence ID" value="CAD0007512.1"/>
    <property type="molecule type" value="Genomic_DNA"/>
</dbReference>
<dbReference type="Proteomes" id="UP000556700">
    <property type="component" value="Unassembled WGS sequence"/>
</dbReference>
<feature type="transmembrane region" description="Helical" evidence="1">
    <location>
        <begin position="12"/>
        <end position="31"/>
    </location>
</feature>
<evidence type="ECO:0000313" key="3">
    <source>
        <dbReference type="Proteomes" id="UP000556700"/>
    </source>
</evidence>
<accession>A0A6V6Z9C2</accession>
<comment type="caution">
    <text evidence="2">The sequence shown here is derived from an EMBL/GenBank/DDBJ whole genome shotgun (WGS) entry which is preliminary data.</text>
</comment>
<evidence type="ECO:0000313" key="2">
    <source>
        <dbReference type="EMBL" id="CAD0007512.1"/>
    </source>
</evidence>
<keyword evidence="1" id="KW-0812">Transmembrane</keyword>
<reference evidence="2 3" key="1">
    <citation type="submission" date="2020-06" db="EMBL/GenBank/DDBJ databases">
        <authorList>
            <person name="Criscuolo A."/>
        </authorList>
    </citation>
    <scope>NUCLEOTIDE SEQUENCE [LARGE SCALE GENOMIC DNA]</scope>
    <source>
        <strain evidence="3">CIP 110025</strain>
    </source>
</reference>
<dbReference type="RefSeq" id="WP_031456975.1">
    <property type="nucleotide sequence ID" value="NZ_CAIJDO010000195.1"/>
</dbReference>
<keyword evidence="1" id="KW-1133">Transmembrane helix</keyword>